<dbReference type="Proteomes" id="UP000232638">
    <property type="component" value="Chromosome"/>
</dbReference>
<dbReference type="REBASE" id="226732">
    <property type="entry name" value="Tsy16TORF28915P"/>
</dbReference>
<protein>
    <submittedName>
        <fullName evidence="1">Restriction endonuclease</fullName>
    </submittedName>
</protein>
<keyword evidence="1" id="KW-0540">Nuclease</keyword>
<proteinExistence type="predicted"/>
<keyword evidence="2" id="KW-1185">Reference proteome</keyword>
<keyword evidence="1" id="KW-0378">Hydrolase</keyword>
<dbReference type="InterPro" id="IPR019069">
    <property type="entry name" value="Restrct_endonuc_II_ScaI"/>
</dbReference>
<evidence type="ECO:0000313" key="1">
    <source>
        <dbReference type="EMBL" id="AUB84995.1"/>
    </source>
</evidence>
<accession>A0A2K8UHG8</accession>
<keyword evidence="1" id="KW-0255">Endonuclease</keyword>
<dbReference type="OrthoDB" id="9149263at2"/>
<name>A0A2K8UHG8_9GAMM</name>
<sequence>MQSPYHNVSPENWRTVTEKLISKHPLGSKEIVDIVLDAWQSIFTSAIGSHSFKIGKDIFPKPQIMGALLHELIPLEVAARYPKEWRGEQTADDKDIVYVPNDSFSIELKTSSHRDQIFGNRSYAQDARKDKKSKSGYYLTVNFEKFAPQGTEPTILLIRFGWLDHADWIGQRAATGQQSRLTSDIYAGKLKTLYAKS</sequence>
<organism evidence="1 2">
    <name type="scientific">Candidatus Thiodictyon syntrophicum</name>
    <dbReference type="NCBI Taxonomy" id="1166950"/>
    <lineage>
        <taxon>Bacteria</taxon>
        <taxon>Pseudomonadati</taxon>
        <taxon>Pseudomonadota</taxon>
        <taxon>Gammaproteobacteria</taxon>
        <taxon>Chromatiales</taxon>
        <taxon>Chromatiaceae</taxon>
        <taxon>Thiodictyon</taxon>
    </lineage>
</organism>
<evidence type="ECO:0000313" key="2">
    <source>
        <dbReference type="Proteomes" id="UP000232638"/>
    </source>
</evidence>
<dbReference type="KEGG" id="tsy:THSYN_28910"/>
<dbReference type="AlphaFoldDB" id="A0A2K8UHG8"/>
<dbReference type="EMBL" id="CP020370">
    <property type="protein sequence ID" value="AUB84995.1"/>
    <property type="molecule type" value="Genomic_DNA"/>
</dbReference>
<gene>
    <name evidence="1" type="ORF">THSYN_28910</name>
</gene>
<dbReference type="GO" id="GO:0004519">
    <property type="term" value="F:endonuclease activity"/>
    <property type="evidence" value="ECO:0007669"/>
    <property type="project" value="UniProtKB-KW"/>
</dbReference>
<reference evidence="1 2" key="1">
    <citation type="submission" date="2017-03" db="EMBL/GenBank/DDBJ databases">
        <title>Complete genome sequence of Candidatus 'Thiodictyon syntrophicum' sp. nov. strain Cad16T, a photolithoautotroph purple sulfur bacterium isolated from an alpine meromictic lake.</title>
        <authorList>
            <person name="Luedin S.M."/>
            <person name="Pothier J.F."/>
            <person name="Danza F."/>
            <person name="Storelli N."/>
            <person name="Wittwer M."/>
            <person name="Tonolla M."/>
        </authorList>
    </citation>
    <scope>NUCLEOTIDE SEQUENCE [LARGE SCALE GENOMIC DNA]</scope>
    <source>
        <strain evidence="1 2">Cad16T</strain>
    </source>
</reference>
<dbReference type="Pfam" id="PF09569">
    <property type="entry name" value="RE_ScaI"/>
    <property type="match status" value="1"/>
</dbReference>